<dbReference type="SUPFAM" id="SSF55781">
    <property type="entry name" value="GAF domain-like"/>
    <property type="match status" value="1"/>
</dbReference>
<dbReference type="RefSeq" id="WP_013259087.1">
    <property type="nucleotide sequence ID" value="NC_014365.1"/>
</dbReference>
<dbReference type="HOGENOM" id="CLU_000445_11_24_7"/>
<organism evidence="5 6">
    <name type="scientific">Desulfarculus baarsii (strain ATCC 33931 / DSM 2075 / LMG 7858 / VKM B-1802 / 2st14)</name>
    <dbReference type="NCBI Taxonomy" id="644282"/>
    <lineage>
        <taxon>Bacteria</taxon>
        <taxon>Pseudomonadati</taxon>
        <taxon>Thermodesulfobacteriota</taxon>
        <taxon>Desulfarculia</taxon>
        <taxon>Desulfarculales</taxon>
        <taxon>Desulfarculaceae</taxon>
        <taxon>Desulfarculus</taxon>
    </lineage>
</organism>
<evidence type="ECO:0000256" key="1">
    <source>
        <dbReference type="ARBA" id="ARBA00012528"/>
    </source>
</evidence>
<dbReference type="GO" id="GO:0005886">
    <property type="term" value="C:plasma membrane"/>
    <property type="evidence" value="ECO:0007669"/>
    <property type="project" value="TreeGrafter"/>
</dbReference>
<dbReference type="PANTHER" id="PTHR45138:SF9">
    <property type="entry name" value="DIGUANYLATE CYCLASE DGCM-RELATED"/>
    <property type="match status" value="1"/>
</dbReference>
<dbReference type="EC" id="2.7.7.65" evidence="1"/>
<dbReference type="InterPro" id="IPR029016">
    <property type="entry name" value="GAF-like_dom_sf"/>
</dbReference>
<dbReference type="KEGG" id="dbr:Deba_2286"/>
<name>E1QJA5_DESB2</name>
<accession>E1QJA5</accession>
<evidence type="ECO:0000256" key="2">
    <source>
        <dbReference type="ARBA" id="ARBA00034247"/>
    </source>
</evidence>
<dbReference type="OrthoDB" id="9759607at2"/>
<sequence length="361" mass="39578">MEAVGRTVAAMAKHSELDVSTIFDQALAEICIALPGVMACLHLVDGDDQALNLVASHGLDPVRIHSWAKLSAEGSTAQAMAMRRGEAVEQGRAELTALHLAGLACLPLDGYDVKIGVLSVLWPADAAPGDDPDRLTFLRSMGTILAVAIEHYGLVAEMIDNLSRIMELKSLAEARSNDLDDLNKRLRDANHRLTELSITDGLTSLFNHRYTHQRLEEEIRRCQRSETPLSIIMADLDHFKRLNDRLGHLAGDEALRLFSGWLRECVRNTDLLGRLGGEEFVVVLLDCPLDQALLVAEKIRRTTQANSQAPPFEAIGGFTVSLGVAQWRPGQEASQLLDAADKALYQAKERGRNKVRAAPID</sequence>
<dbReference type="Proteomes" id="UP000009047">
    <property type="component" value="Chromosome"/>
</dbReference>
<dbReference type="InterPro" id="IPR043128">
    <property type="entry name" value="Rev_trsase/Diguanyl_cyclase"/>
</dbReference>
<dbReference type="AlphaFoldDB" id="E1QJA5"/>
<dbReference type="Pfam" id="PF00990">
    <property type="entry name" value="GGDEF"/>
    <property type="match status" value="1"/>
</dbReference>
<reference evidence="5 6" key="1">
    <citation type="journal article" date="2010" name="Stand. Genomic Sci.">
        <title>Complete genome sequence of Desulfarculus baarsii type strain (2st14).</title>
        <authorList>
            <person name="Sun H."/>
            <person name="Spring S."/>
            <person name="Lapidus A."/>
            <person name="Davenport K."/>
            <person name="Del Rio T.G."/>
            <person name="Tice H."/>
            <person name="Nolan M."/>
            <person name="Copeland A."/>
            <person name="Cheng J.F."/>
            <person name="Lucas S."/>
            <person name="Tapia R."/>
            <person name="Goodwin L."/>
            <person name="Pitluck S."/>
            <person name="Ivanova N."/>
            <person name="Pagani I."/>
            <person name="Mavromatis K."/>
            <person name="Ovchinnikova G."/>
            <person name="Pati A."/>
            <person name="Chen A."/>
            <person name="Palaniappan K."/>
            <person name="Hauser L."/>
            <person name="Chang Y.J."/>
            <person name="Jeffries C.D."/>
            <person name="Detter J.C."/>
            <person name="Han C."/>
            <person name="Rohde M."/>
            <person name="Brambilla E."/>
            <person name="Goker M."/>
            <person name="Woyke T."/>
            <person name="Bristow J."/>
            <person name="Eisen J.A."/>
            <person name="Markowitz V."/>
            <person name="Hugenholtz P."/>
            <person name="Kyrpides N.C."/>
            <person name="Klenk H.P."/>
            <person name="Land M."/>
        </authorList>
    </citation>
    <scope>NUCLEOTIDE SEQUENCE [LARGE SCALE GENOMIC DNA]</scope>
    <source>
        <strain evidence="6">ATCC 33931 / DSM 2075 / LMG 7858 / VKM B-1802 / 2st14</strain>
    </source>
</reference>
<dbReference type="InterPro" id="IPR029787">
    <property type="entry name" value="Nucleotide_cyclase"/>
</dbReference>
<keyword evidence="6" id="KW-1185">Reference proteome</keyword>
<comment type="catalytic activity">
    <reaction evidence="2">
        <text>2 GTP = 3',3'-c-di-GMP + 2 diphosphate</text>
        <dbReference type="Rhea" id="RHEA:24898"/>
        <dbReference type="ChEBI" id="CHEBI:33019"/>
        <dbReference type="ChEBI" id="CHEBI:37565"/>
        <dbReference type="ChEBI" id="CHEBI:58805"/>
        <dbReference type="EC" id="2.7.7.65"/>
    </reaction>
</comment>
<dbReference type="STRING" id="644282.Deba_2286"/>
<dbReference type="SUPFAM" id="SSF55073">
    <property type="entry name" value="Nucleotide cyclase"/>
    <property type="match status" value="1"/>
</dbReference>
<feature type="coiled-coil region" evidence="3">
    <location>
        <begin position="165"/>
        <end position="199"/>
    </location>
</feature>
<dbReference type="CDD" id="cd01949">
    <property type="entry name" value="GGDEF"/>
    <property type="match status" value="1"/>
</dbReference>
<dbReference type="Gene3D" id="3.30.450.40">
    <property type="match status" value="1"/>
</dbReference>
<dbReference type="InterPro" id="IPR050469">
    <property type="entry name" value="Diguanylate_Cyclase"/>
</dbReference>
<gene>
    <name evidence="5" type="ordered locus">Deba_2286</name>
</gene>
<dbReference type="SMART" id="SM00267">
    <property type="entry name" value="GGDEF"/>
    <property type="match status" value="1"/>
</dbReference>
<dbReference type="NCBIfam" id="TIGR00254">
    <property type="entry name" value="GGDEF"/>
    <property type="match status" value="1"/>
</dbReference>
<feature type="domain" description="GGDEF" evidence="4">
    <location>
        <begin position="227"/>
        <end position="360"/>
    </location>
</feature>
<dbReference type="InterPro" id="IPR000160">
    <property type="entry name" value="GGDEF_dom"/>
</dbReference>
<protein>
    <recommendedName>
        <fullName evidence="1">diguanylate cyclase</fullName>
        <ecNumber evidence="1">2.7.7.65</ecNumber>
    </recommendedName>
</protein>
<dbReference type="PROSITE" id="PS50887">
    <property type="entry name" value="GGDEF"/>
    <property type="match status" value="1"/>
</dbReference>
<dbReference type="PANTHER" id="PTHR45138">
    <property type="entry name" value="REGULATORY COMPONENTS OF SENSORY TRANSDUCTION SYSTEM"/>
    <property type="match status" value="1"/>
</dbReference>
<dbReference type="Gene3D" id="3.30.70.270">
    <property type="match status" value="1"/>
</dbReference>
<dbReference type="FunFam" id="3.30.70.270:FF:000001">
    <property type="entry name" value="Diguanylate cyclase domain protein"/>
    <property type="match status" value="1"/>
</dbReference>
<dbReference type="GO" id="GO:1902201">
    <property type="term" value="P:negative regulation of bacterial-type flagellum-dependent cell motility"/>
    <property type="evidence" value="ECO:0007669"/>
    <property type="project" value="TreeGrafter"/>
</dbReference>
<evidence type="ECO:0000313" key="5">
    <source>
        <dbReference type="EMBL" id="ADK85648.1"/>
    </source>
</evidence>
<dbReference type="GO" id="GO:0052621">
    <property type="term" value="F:diguanylate cyclase activity"/>
    <property type="evidence" value="ECO:0007669"/>
    <property type="project" value="UniProtKB-EC"/>
</dbReference>
<keyword evidence="3" id="KW-0175">Coiled coil</keyword>
<evidence type="ECO:0000259" key="4">
    <source>
        <dbReference type="PROSITE" id="PS50887"/>
    </source>
</evidence>
<evidence type="ECO:0000256" key="3">
    <source>
        <dbReference type="SAM" id="Coils"/>
    </source>
</evidence>
<proteinExistence type="predicted"/>
<evidence type="ECO:0000313" key="6">
    <source>
        <dbReference type="Proteomes" id="UP000009047"/>
    </source>
</evidence>
<dbReference type="EMBL" id="CP002085">
    <property type="protein sequence ID" value="ADK85648.1"/>
    <property type="molecule type" value="Genomic_DNA"/>
</dbReference>
<dbReference type="eggNOG" id="COG3706">
    <property type="taxonomic scope" value="Bacteria"/>
</dbReference>
<dbReference type="GO" id="GO:0043709">
    <property type="term" value="P:cell adhesion involved in single-species biofilm formation"/>
    <property type="evidence" value="ECO:0007669"/>
    <property type="project" value="TreeGrafter"/>
</dbReference>